<organism evidence="3 4">
    <name type="scientific">Seongchinamella unica</name>
    <dbReference type="NCBI Taxonomy" id="2547392"/>
    <lineage>
        <taxon>Bacteria</taxon>
        <taxon>Pseudomonadati</taxon>
        <taxon>Pseudomonadota</taxon>
        <taxon>Gammaproteobacteria</taxon>
        <taxon>Cellvibrionales</taxon>
        <taxon>Halieaceae</taxon>
        <taxon>Seongchinamella</taxon>
    </lineage>
</organism>
<feature type="transmembrane region" description="Helical" evidence="1">
    <location>
        <begin position="684"/>
        <end position="704"/>
    </location>
</feature>
<dbReference type="AlphaFoldDB" id="A0A4R5LMR1"/>
<reference evidence="3 4" key="1">
    <citation type="submission" date="2019-03" db="EMBL/GenBank/DDBJ databases">
        <title>Seongchinamella monodicae gen. nov., sp. nov., a novel member of the Gammaproteobacteria isolated from a tidal mudflat of beach.</title>
        <authorList>
            <person name="Yang H.G."/>
            <person name="Kang J.W."/>
            <person name="Lee S.D."/>
        </authorList>
    </citation>
    <scope>NUCLEOTIDE SEQUENCE [LARGE SCALE GENOMIC DNA]</scope>
    <source>
        <strain evidence="3 4">GH4-78</strain>
    </source>
</reference>
<evidence type="ECO:0000313" key="4">
    <source>
        <dbReference type="Proteomes" id="UP000295554"/>
    </source>
</evidence>
<feature type="chain" id="PRO_5020666101" evidence="2">
    <location>
        <begin position="25"/>
        <end position="712"/>
    </location>
</feature>
<dbReference type="Gene3D" id="2.60.40.10">
    <property type="entry name" value="Immunoglobulins"/>
    <property type="match status" value="1"/>
</dbReference>
<evidence type="ECO:0000256" key="2">
    <source>
        <dbReference type="SAM" id="SignalP"/>
    </source>
</evidence>
<keyword evidence="4" id="KW-1185">Reference proteome</keyword>
<dbReference type="Proteomes" id="UP000295554">
    <property type="component" value="Unassembled WGS sequence"/>
</dbReference>
<keyword evidence="1" id="KW-0472">Membrane</keyword>
<evidence type="ECO:0000256" key="1">
    <source>
        <dbReference type="SAM" id="Phobius"/>
    </source>
</evidence>
<dbReference type="EMBL" id="SMSE01000008">
    <property type="protein sequence ID" value="TDG11260.1"/>
    <property type="molecule type" value="Genomic_DNA"/>
</dbReference>
<keyword evidence="1" id="KW-0812">Transmembrane</keyword>
<accession>A0A4R5LMR1</accession>
<dbReference type="InterPro" id="IPR013783">
    <property type="entry name" value="Ig-like_fold"/>
</dbReference>
<keyword evidence="2" id="KW-0732">Signal</keyword>
<proteinExistence type="predicted"/>
<sequence length="712" mass="73694">MNLKFFAASIFGVVILASSVSVTAQINVTNTSCIGPDGLHEAITTANGNPGPDTISITPGLVITDDCTLNGVAMTPDESILHVTDSLTIEANGATFVGNNQFVTTSGQVTPFSYQNCPSTERTALVVGFSRGLFRVGERGVDNSGIEVTVNDLRATRIKQVALVHDGAKITFQNLEAIDLQDMDRCDTAVISAEGSADVTLESSTIDQWTNYSDLNTPNFLIAGGDGKLEIYDSTLSLARNAYAVAWRGDSDIVTTRIEDAGGLFYLGSGTHNLMNSLVLPAVGEMSTLTFVDNIYVGAGATLNVRASSIIYPLTECSPFGTTGRPRCTWQPDGAVNRSTVQVYGTLNLLESALHVQNVDPSFHPSEGALLIEELSGGVVNVDQAFIQPIALQTAIDLQALTGASAPDLLTGADALPLGLAIGLSFPSFATPITSGGAQLVDRVLDAGIGGANDLLDPRGNRLTTDILDAPRTDGAPEVRSIGAVQNHVIPFLAVTTDPSDPNRADLAWTQPKTPGINGYDLCYGSGSAPNLASTTAVCPGTQIPQFSSSATDLVGEISGLPDAATVWFFVRASVGGTGEPWSNEVEVNTTVSITYPPVSIATGPVPPVAPAVSGTLTAPTFTVVSGCLPAGLVLDSTTGVISGQASSVGTCGSVGIQVTYQTSSGAGVVLATVLFSITEQVPIPVWMAALLALSLGVVGVRSLRNQCKNSN</sequence>
<evidence type="ECO:0000313" key="3">
    <source>
        <dbReference type="EMBL" id="TDG11260.1"/>
    </source>
</evidence>
<protein>
    <submittedName>
        <fullName evidence="3">Uncharacterized protein</fullName>
    </submittedName>
</protein>
<comment type="caution">
    <text evidence="3">The sequence shown here is derived from an EMBL/GenBank/DDBJ whole genome shotgun (WGS) entry which is preliminary data.</text>
</comment>
<feature type="signal peptide" evidence="2">
    <location>
        <begin position="1"/>
        <end position="24"/>
    </location>
</feature>
<dbReference type="Pfam" id="PF05345">
    <property type="entry name" value="He_PIG"/>
    <property type="match status" value="1"/>
</dbReference>
<keyword evidence="1" id="KW-1133">Transmembrane helix</keyword>
<name>A0A4R5LMR1_9GAMM</name>
<gene>
    <name evidence="3" type="ORF">E2F43_18875</name>
</gene>